<sequence>MPKVENPVGFFSADVVVSCVKLCRSTRGTKYFLITTLHFLNFMKDGIHSVSTMRINRLCGCPVMPFNELKRRGRGATDFYRTKDNKMCVLKWFDNREVIFVDPVEPVTRCDKRKLQFIEVPCSAVVSEYKKFIRGVDFTRMLISLYRMDRSVYRCKRDRRQAEQMDEEE</sequence>
<dbReference type="InterPro" id="IPR029526">
    <property type="entry name" value="PGBD"/>
</dbReference>
<dbReference type="Pfam" id="PF13843">
    <property type="entry name" value="DDE_Tnp_1_7"/>
    <property type="match status" value="1"/>
</dbReference>
<keyword evidence="3" id="KW-1185">Reference proteome</keyword>
<comment type="caution">
    <text evidence="2">The sequence shown here is derived from an EMBL/GenBank/DDBJ whole genome shotgun (WGS) entry which is preliminary data.</text>
</comment>
<gene>
    <name evidence="2" type="primary">PGBD1</name>
    <name evidence="2" type="ORF">T05_16108</name>
</gene>
<protein>
    <submittedName>
        <fullName evidence="2">PiggyBac transposable element-derived protein 1</fullName>
    </submittedName>
</protein>
<evidence type="ECO:0000259" key="1">
    <source>
        <dbReference type="Pfam" id="PF13843"/>
    </source>
</evidence>
<dbReference type="PANTHER" id="PTHR47272">
    <property type="entry name" value="DDE_TNP_1_7 DOMAIN-CONTAINING PROTEIN"/>
    <property type="match status" value="1"/>
</dbReference>
<organism evidence="2 3">
    <name type="scientific">Trichinella murrelli</name>
    <dbReference type="NCBI Taxonomy" id="144512"/>
    <lineage>
        <taxon>Eukaryota</taxon>
        <taxon>Metazoa</taxon>
        <taxon>Ecdysozoa</taxon>
        <taxon>Nematoda</taxon>
        <taxon>Enoplea</taxon>
        <taxon>Dorylaimia</taxon>
        <taxon>Trichinellida</taxon>
        <taxon>Trichinellidae</taxon>
        <taxon>Trichinella</taxon>
    </lineage>
</organism>
<dbReference type="Proteomes" id="UP000055048">
    <property type="component" value="Unassembled WGS sequence"/>
</dbReference>
<accession>A0A0V0U6J2</accession>
<dbReference type="AlphaFoldDB" id="A0A0V0U6J2"/>
<dbReference type="STRING" id="144512.A0A0V0U6J2"/>
<dbReference type="OrthoDB" id="122438at2759"/>
<dbReference type="EMBL" id="JYDJ01000053">
    <property type="protein sequence ID" value="KRX46731.1"/>
    <property type="molecule type" value="Genomic_DNA"/>
</dbReference>
<proteinExistence type="predicted"/>
<reference evidence="2 3" key="1">
    <citation type="submission" date="2015-01" db="EMBL/GenBank/DDBJ databases">
        <title>Evolution of Trichinella species and genotypes.</title>
        <authorList>
            <person name="Korhonen P.K."/>
            <person name="Edoardo P."/>
            <person name="Giuseppe L.R."/>
            <person name="Gasser R.B."/>
        </authorList>
    </citation>
    <scope>NUCLEOTIDE SEQUENCE [LARGE SCALE GENOMIC DNA]</scope>
    <source>
        <strain evidence="2">ISS417</strain>
    </source>
</reference>
<name>A0A0V0U6J2_9BILA</name>
<feature type="domain" description="PiggyBac transposable element-derived protein" evidence="1">
    <location>
        <begin position="41"/>
        <end position="151"/>
    </location>
</feature>
<evidence type="ECO:0000313" key="3">
    <source>
        <dbReference type="Proteomes" id="UP000055048"/>
    </source>
</evidence>
<evidence type="ECO:0000313" key="2">
    <source>
        <dbReference type="EMBL" id="KRX46731.1"/>
    </source>
</evidence>